<evidence type="ECO:0000313" key="2">
    <source>
        <dbReference type="Proteomes" id="UP001180020"/>
    </source>
</evidence>
<sequence>MEVRWAEKRWFLEGLLREVERKKEGVYLPQWLLQKPTASPATAPPSSAIPRFGVFSPISSPLLIHKRPPPL</sequence>
<keyword evidence="2" id="KW-1185">Reference proteome</keyword>
<reference evidence="1" key="2">
    <citation type="submission" date="2023-06" db="EMBL/GenBank/DDBJ databases">
        <authorList>
            <person name="Ma L."/>
            <person name="Liu K.-W."/>
            <person name="Li Z."/>
            <person name="Hsiao Y.-Y."/>
            <person name="Qi Y."/>
            <person name="Fu T."/>
            <person name="Tang G."/>
            <person name="Zhang D."/>
            <person name="Sun W.-H."/>
            <person name="Liu D.-K."/>
            <person name="Li Y."/>
            <person name="Chen G.-Z."/>
            <person name="Liu X.-D."/>
            <person name="Liao X.-Y."/>
            <person name="Jiang Y.-T."/>
            <person name="Yu X."/>
            <person name="Hao Y."/>
            <person name="Huang J."/>
            <person name="Zhao X.-W."/>
            <person name="Ke S."/>
            <person name="Chen Y.-Y."/>
            <person name="Wu W.-L."/>
            <person name="Hsu J.-L."/>
            <person name="Lin Y.-F."/>
            <person name="Huang M.-D."/>
            <person name="Li C.-Y."/>
            <person name="Huang L."/>
            <person name="Wang Z.-W."/>
            <person name="Zhao X."/>
            <person name="Zhong W.-Y."/>
            <person name="Peng D.-H."/>
            <person name="Ahmad S."/>
            <person name="Lan S."/>
            <person name="Zhang J.-S."/>
            <person name="Tsai W.-C."/>
            <person name="Van De Peer Y."/>
            <person name="Liu Z.-J."/>
        </authorList>
    </citation>
    <scope>NUCLEOTIDE SEQUENCE</scope>
    <source>
        <strain evidence="1">CP</strain>
        <tissue evidence="1">Leaves</tissue>
    </source>
</reference>
<reference evidence="1" key="1">
    <citation type="journal article" date="2023" name="Nat. Commun.">
        <title>Diploid and tetraploid genomes of Acorus and the evolution of monocots.</title>
        <authorList>
            <person name="Ma L."/>
            <person name="Liu K.W."/>
            <person name="Li Z."/>
            <person name="Hsiao Y.Y."/>
            <person name="Qi Y."/>
            <person name="Fu T."/>
            <person name="Tang G.D."/>
            <person name="Zhang D."/>
            <person name="Sun W.H."/>
            <person name="Liu D.K."/>
            <person name="Li Y."/>
            <person name="Chen G.Z."/>
            <person name="Liu X.D."/>
            <person name="Liao X.Y."/>
            <person name="Jiang Y.T."/>
            <person name="Yu X."/>
            <person name="Hao Y."/>
            <person name="Huang J."/>
            <person name="Zhao X.W."/>
            <person name="Ke S."/>
            <person name="Chen Y.Y."/>
            <person name="Wu W.L."/>
            <person name="Hsu J.L."/>
            <person name="Lin Y.F."/>
            <person name="Huang M.D."/>
            <person name="Li C.Y."/>
            <person name="Huang L."/>
            <person name="Wang Z.W."/>
            <person name="Zhao X."/>
            <person name="Zhong W.Y."/>
            <person name="Peng D.H."/>
            <person name="Ahmad S."/>
            <person name="Lan S."/>
            <person name="Zhang J.S."/>
            <person name="Tsai W.C."/>
            <person name="Van de Peer Y."/>
            <person name="Liu Z.J."/>
        </authorList>
    </citation>
    <scope>NUCLEOTIDE SEQUENCE</scope>
    <source>
        <strain evidence="1">CP</strain>
    </source>
</reference>
<organism evidence="1 2">
    <name type="scientific">Acorus calamus</name>
    <name type="common">Sweet flag</name>
    <dbReference type="NCBI Taxonomy" id="4465"/>
    <lineage>
        <taxon>Eukaryota</taxon>
        <taxon>Viridiplantae</taxon>
        <taxon>Streptophyta</taxon>
        <taxon>Embryophyta</taxon>
        <taxon>Tracheophyta</taxon>
        <taxon>Spermatophyta</taxon>
        <taxon>Magnoliopsida</taxon>
        <taxon>Liliopsida</taxon>
        <taxon>Acoraceae</taxon>
        <taxon>Acorus</taxon>
    </lineage>
</organism>
<gene>
    <name evidence="1" type="ORF">QJS10_CPB18g00543</name>
</gene>
<dbReference type="Proteomes" id="UP001180020">
    <property type="component" value="Unassembled WGS sequence"/>
</dbReference>
<name>A0AAV9CLW2_ACOCL</name>
<dbReference type="AlphaFoldDB" id="A0AAV9CLW2"/>
<proteinExistence type="predicted"/>
<comment type="caution">
    <text evidence="1">The sequence shown here is derived from an EMBL/GenBank/DDBJ whole genome shotgun (WGS) entry which is preliminary data.</text>
</comment>
<evidence type="ECO:0000313" key="1">
    <source>
        <dbReference type="EMBL" id="KAK1289456.1"/>
    </source>
</evidence>
<accession>A0AAV9CLW2</accession>
<protein>
    <submittedName>
        <fullName evidence="1">Uncharacterized protein</fullName>
    </submittedName>
</protein>
<dbReference type="EMBL" id="JAUJYO010000018">
    <property type="protein sequence ID" value="KAK1289456.1"/>
    <property type="molecule type" value="Genomic_DNA"/>
</dbReference>